<protein>
    <submittedName>
        <fullName evidence="3">Thioesterase</fullName>
    </submittedName>
</protein>
<evidence type="ECO:0000313" key="4">
    <source>
        <dbReference type="Proteomes" id="UP000248146"/>
    </source>
</evidence>
<dbReference type="InterPro" id="IPR029069">
    <property type="entry name" value="HotDog_dom_sf"/>
</dbReference>
<dbReference type="Gene3D" id="3.10.129.10">
    <property type="entry name" value="Hotdog Thioesterase"/>
    <property type="match status" value="1"/>
</dbReference>
<dbReference type="OrthoDB" id="9799036at2"/>
<evidence type="ECO:0000256" key="2">
    <source>
        <dbReference type="ARBA" id="ARBA00022801"/>
    </source>
</evidence>
<evidence type="ECO:0000256" key="1">
    <source>
        <dbReference type="ARBA" id="ARBA00005953"/>
    </source>
</evidence>
<comment type="caution">
    <text evidence="3">The sequence shown here is derived from an EMBL/GenBank/DDBJ whole genome shotgun (WGS) entry which is preliminary data.</text>
</comment>
<proteinExistence type="inferred from homology"/>
<dbReference type="Proteomes" id="UP000248146">
    <property type="component" value="Unassembled WGS sequence"/>
</dbReference>
<dbReference type="RefSeq" id="WP_110682164.1">
    <property type="nucleotide sequence ID" value="NZ_QJRX01000004.1"/>
</dbReference>
<reference evidence="3 4" key="1">
    <citation type="submission" date="2018-06" db="EMBL/GenBank/DDBJ databases">
        <title>Pseudomonas diversity within urban Lake Michigan freshwaters.</title>
        <authorList>
            <person name="Batrich M."/>
            <person name="Hatzopoulos T."/>
            <person name="Putonti C."/>
        </authorList>
    </citation>
    <scope>NUCLEOTIDE SEQUENCE [LARGE SCALE GENOMIC DNA]</scope>
    <source>
        <strain evidence="3 4">MB-090714</strain>
    </source>
</reference>
<dbReference type="CDD" id="cd00586">
    <property type="entry name" value="4HBT"/>
    <property type="match status" value="1"/>
</dbReference>
<keyword evidence="2" id="KW-0378">Hydrolase</keyword>
<dbReference type="AlphaFoldDB" id="A0A2V4L5I4"/>
<sequence length="142" mass="15938">MTRFDFQVTWADLDPNAHLKNSRYQDYAAQARFLFLAGAGFTPQAFAEARIGPVVFEDRIEYRKELRLLQPFSVSVQVGALSADGSKFTMLSEVNNAKGELCARLTTSGAWFSLETRRVSVPPPALKAAMEAAERSEDFRWL</sequence>
<dbReference type="PANTHER" id="PTHR31793:SF27">
    <property type="entry name" value="NOVEL THIOESTERASE SUPERFAMILY DOMAIN AND SAPOSIN A-TYPE DOMAIN CONTAINING PROTEIN (0610012H03RIK)"/>
    <property type="match status" value="1"/>
</dbReference>
<accession>A0A2V4L5I4</accession>
<organism evidence="3 4">
    <name type="scientific">Aquipseudomonas alcaligenes</name>
    <name type="common">Pseudomonas alcaligenes</name>
    <dbReference type="NCBI Taxonomy" id="43263"/>
    <lineage>
        <taxon>Bacteria</taxon>
        <taxon>Pseudomonadati</taxon>
        <taxon>Pseudomonadota</taxon>
        <taxon>Gammaproteobacteria</taxon>
        <taxon>Pseudomonadales</taxon>
        <taxon>Pseudomonadaceae</taxon>
        <taxon>Aquipseudomonas</taxon>
    </lineage>
</organism>
<dbReference type="PANTHER" id="PTHR31793">
    <property type="entry name" value="4-HYDROXYBENZOYL-COA THIOESTERASE FAMILY MEMBER"/>
    <property type="match status" value="1"/>
</dbReference>
<dbReference type="SUPFAM" id="SSF54637">
    <property type="entry name" value="Thioesterase/thiol ester dehydrase-isomerase"/>
    <property type="match status" value="1"/>
</dbReference>
<name>A0A2V4L5I4_AQUAC</name>
<comment type="similarity">
    <text evidence="1">Belongs to the 4-hydroxybenzoyl-CoA thioesterase family.</text>
</comment>
<gene>
    <name evidence="3" type="ORF">DMO17_09085</name>
</gene>
<dbReference type="InterPro" id="IPR050563">
    <property type="entry name" value="4-hydroxybenzoyl-CoA_TE"/>
</dbReference>
<dbReference type="EMBL" id="QJRX01000004">
    <property type="protein sequence ID" value="PYC25814.1"/>
    <property type="molecule type" value="Genomic_DNA"/>
</dbReference>
<evidence type="ECO:0000313" key="3">
    <source>
        <dbReference type="EMBL" id="PYC25814.1"/>
    </source>
</evidence>
<dbReference type="GO" id="GO:0047617">
    <property type="term" value="F:fatty acyl-CoA hydrolase activity"/>
    <property type="evidence" value="ECO:0007669"/>
    <property type="project" value="TreeGrafter"/>
</dbReference>
<dbReference type="Pfam" id="PF13279">
    <property type="entry name" value="4HBT_2"/>
    <property type="match status" value="1"/>
</dbReference>